<dbReference type="eggNOG" id="ENOG502TBDS">
    <property type="taxonomic scope" value="Eukaryota"/>
</dbReference>
<dbReference type="GO" id="GO:0062129">
    <property type="term" value="C:chitin-based extracellular matrix"/>
    <property type="evidence" value="ECO:0007669"/>
    <property type="project" value="TreeGrafter"/>
</dbReference>
<dbReference type="CTD" id="100379455"/>
<dbReference type="InterPro" id="IPR031311">
    <property type="entry name" value="CHIT_BIND_RR_consensus"/>
</dbReference>
<dbReference type="Pfam" id="PF00379">
    <property type="entry name" value="Chitin_bind_4"/>
    <property type="match status" value="1"/>
</dbReference>
<dbReference type="PRINTS" id="PR00947">
    <property type="entry name" value="CUTICLE"/>
</dbReference>
<dbReference type="KEGG" id="bmor:100379455"/>
<feature type="compositionally biased region" description="Polar residues" evidence="4">
    <location>
        <begin position="82"/>
        <end position="92"/>
    </location>
</feature>
<organism evidence="6">
    <name type="scientific">Bombyx mori</name>
    <name type="common">Silk moth</name>
    <dbReference type="NCBI Taxonomy" id="7091"/>
    <lineage>
        <taxon>Eukaryota</taxon>
        <taxon>Metazoa</taxon>
        <taxon>Ecdysozoa</taxon>
        <taxon>Arthropoda</taxon>
        <taxon>Hexapoda</taxon>
        <taxon>Insecta</taxon>
        <taxon>Pterygota</taxon>
        <taxon>Neoptera</taxon>
        <taxon>Endopterygota</taxon>
        <taxon>Lepidoptera</taxon>
        <taxon>Glossata</taxon>
        <taxon>Ditrysia</taxon>
        <taxon>Bombycoidea</taxon>
        <taxon>Bombycidae</taxon>
        <taxon>Bombycinae</taxon>
        <taxon>Bombyx</taxon>
    </lineage>
</organism>
<dbReference type="InterPro" id="IPR000618">
    <property type="entry name" value="Insect_cuticle"/>
</dbReference>
<dbReference type="HOGENOM" id="CLU_065450_2_0_1"/>
<dbReference type="PROSITE" id="PS51155">
    <property type="entry name" value="CHIT_BIND_RR_2"/>
    <property type="match status" value="1"/>
</dbReference>
<name>C0H6K2_BOMMO</name>
<gene>
    <name evidence="6" type="primary">BmorCPR11</name>
    <name evidence="7" type="synonym">100379455</name>
</gene>
<evidence type="ECO:0000313" key="8">
    <source>
        <dbReference type="Proteomes" id="UP000005204"/>
    </source>
</evidence>
<feature type="signal peptide" evidence="5">
    <location>
        <begin position="1"/>
        <end position="24"/>
    </location>
</feature>
<accession>C0H6K2</accession>
<evidence type="ECO:0000256" key="2">
    <source>
        <dbReference type="ARBA" id="ARBA00022729"/>
    </source>
</evidence>
<evidence type="ECO:0000256" key="3">
    <source>
        <dbReference type="PROSITE-ProRule" id="PRU00497"/>
    </source>
</evidence>
<proteinExistence type="evidence at transcript level"/>
<dbReference type="GeneID" id="100379455"/>
<dbReference type="PANTHER" id="PTHR10380:SF173">
    <property type="entry name" value="CUTICULAR PROTEIN 47EF, ISOFORM C-RELATED"/>
    <property type="match status" value="1"/>
</dbReference>
<dbReference type="EnsemblMetazoa" id="NM_001173266.1">
    <property type="protein sequence ID" value="NP_001166737.1"/>
    <property type="gene ID" value="GeneID_100379455"/>
</dbReference>
<feature type="chain" id="PRO_5010827408" evidence="5">
    <location>
        <begin position="25"/>
        <end position="247"/>
    </location>
</feature>
<dbReference type="OrthoDB" id="7484114at2759"/>
<evidence type="ECO:0000313" key="6">
    <source>
        <dbReference type="EMBL" id="FAA00513.1"/>
    </source>
</evidence>
<reference evidence="8" key="1">
    <citation type="journal article" date="2008" name="Insect Biochem. Mol. Biol.">
        <title>The genome of a lepidopteran model insect, the silkworm Bombyx mori.</title>
        <authorList>
            <consortium name="International Silkworm Genome Consortium"/>
        </authorList>
    </citation>
    <scope>NUCLEOTIDE SEQUENCE [LARGE SCALE GENOMIC DNA]</scope>
    <source>
        <strain evidence="8">p50T</strain>
    </source>
</reference>
<dbReference type="GO" id="GO:0008010">
    <property type="term" value="F:structural constituent of chitin-based larval cuticle"/>
    <property type="evidence" value="ECO:0007669"/>
    <property type="project" value="TreeGrafter"/>
</dbReference>
<dbReference type="RefSeq" id="NP_001166737.1">
    <property type="nucleotide sequence ID" value="NM_001173266.1"/>
</dbReference>
<evidence type="ECO:0000313" key="7">
    <source>
        <dbReference type="EnsemblMetazoa" id="NP_001166737.1"/>
    </source>
</evidence>
<dbReference type="EMBL" id="BR000512">
    <property type="protein sequence ID" value="FAA00513.1"/>
    <property type="molecule type" value="mRNA"/>
</dbReference>
<evidence type="ECO:0000256" key="1">
    <source>
        <dbReference type="ARBA" id="ARBA00022460"/>
    </source>
</evidence>
<evidence type="ECO:0000256" key="4">
    <source>
        <dbReference type="SAM" id="MobiDB-lite"/>
    </source>
</evidence>
<reference evidence="7" key="3">
    <citation type="submission" date="2022-06" db="UniProtKB">
        <authorList>
            <consortium name="EnsemblMetazoa"/>
        </authorList>
    </citation>
    <scope>IDENTIFICATION</scope>
    <source>
        <strain evidence="7">p50T (Dazao)</strain>
    </source>
</reference>
<evidence type="ECO:0000256" key="5">
    <source>
        <dbReference type="SAM" id="SignalP"/>
    </source>
</evidence>
<dbReference type="Proteomes" id="UP000005204">
    <property type="component" value="Unassembled WGS sequence"/>
</dbReference>
<keyword evidence="2 5" id="KW-0732">Signal</keyword>
<keyword evidence="1 3" id="KW-0193">Cuticle</keyword>
<dbReference type="AlphaFoldDB" id="C0H6K2"/>
<reference evidence="6" key="2">
    <citation type="journal article" date="2008" name="Insect Biochem. Mol. Biol.">
        <title>Genome-wide identification of cuticular protein genes in the silkworm, Bombyx mori.</title>
        <authorList>
            <person name="Futahashi R."/>
            <person name="Okamoto S."/>
            <person name="Kawasaki H."/>
            <person name="Zhong Y."/>
            <person name="Iwanaga M."/>
            <person name="Mita K."/>
            <person name="Fujiwara H."/>
        </authorList>
    </citation>
    <scope>NUCLEOTIDE SEQUENCE</scope>
</reference>
<protein>
    <submittedName>
        <fullName evidence="6">Putative cuticle protein</fullName>
    </submittedName>
</protein>
<dbReference type="PROSITE" id="PS00233">
    <property type="entry name" value="CHIT_BIND_RR_1"/>
    <property type="match status" value="1"/>
</dbReference>
<dbReference type="InParanoid" id="C0H6K2"/>
<dbReference type="PaxDb" id="7091-BGIBMGA012601-TA"/>
<dbReference type="InterPro" id="IPR050468">
    <property type="entry name" value="Cuticle_Struct_Prot"/>
</dbReference>
<dbReference type="PANTHER" id="PTHR10380">
    <property type="entry name" value="CUTICLE PROTEIN"/>
    <property type="match status" value="1"/>
</dbReference>
<sequence>MRLSAYEHTVLILVLTALTAVCGAAKLDRTYLPPASAKTAGGSPGSLQTPLTGSFNQGIGELPAGGYTNDAQSVVVDAALTGTRSTGESEQSGLGGPRPSYGSTASKVGDAAFRGSQNNFGAPLSGQVNGAFEAKPERPQATQDRNSNIITYENNVDINNYNYGFETDNGIAVGENGVAHDGVHAQGGYSYKGDDGQVYSVTYTADKNGYKPQGNHLPTAPPIPDEILKSIEQNKKDEAAGLVDDGL</sequence>
<feature type="region of interest" description="Disordered" evidence="4">
    <location>
        <begin position="82"/>
        <end position="108"/>
    </location>
</feature>
<keyword evidence="8" id="KW-1185">Reference proteome</keyword>